<dbReference type="Pfam" id="PF13191">
    <property type="entry name" value="AAA_16"/>
    <property type="match status" value="1"/>
</dbReference>
<dbReference type="InterPro" id="IPR027417">
    <property type="entry name" value="P-loop_NTPase"/>
</dbReference>
<dbReference type="Gene3D" id="1.10.10.10">
    <property type="entry name" value="Winged helix-like DNA-binding domain superfamily/Winged helix DNA-binding domain"/>
    <property type="match status" value="1"/>
</dbReference>
<dbReference type="PANTHER" id="PTHR16305:SF35">
    <property type="entry name" value="TRANSCRIPTIONAL ACTIVATOR DOMAIN"/>
    <property type="match status" value="1"/>
</dbReference>
<keyword evidence="1" id="KW-0547">Nucleotide-binding</keyword>
<evidence type="ECO:0000313" key="5">
    <source>
        <dbReference type="Proteomes" id="UP000572051"/>
    </source>
</evidence>
<sequence>MLGIMDDMSFLADTSPLFVGRTEQLRRLGEHALRARTEASGTMIIGGDAGVGKTRLVAEFTATRPVGTVFAGGCLELGVDGLAYAPFTAVLRQVLRERGREAFEAAAPGGTGEFARLLPELGALPQGGQEARGLLFEQVLRLFQAAAGDDGVTVVLEDLHWADGATRDLLVYLARNLDLPGVQIIATYRADDLHRTHPLRRLLPELERLPEMTRLTLAPLTRDQVAEQVRAITGHPLPAARLDDLYQRSDGIPLFVEALAAGTGGTDSDTDVPDHFRELLLGSLHRLDENAVAVLRVASVGAVSDVIEHATLARAAELPEPDLDRALHALVDANLLRVSGTGYRFRHALLREAVHDGLLPGPHARLHLRFAQLIDEYPDAVPADRRAAEQAHHFQAAHDLPQALQAAWWAAVRAGEVLARSEELAMLERVLGLWERVPDAGERTGGRTRSEVLAAGAVAALDTGRPRRAWEMCDEGLAGLPGEPGTEDDHALAVRATLLRCRGQARSTCVDEGAVDDLAEALRLHPPHMPGFGLMLSILARETMFRPRGQTRLGASAVDLAERAHRVAEETGDRMAAAAALVTRGSVLMSRGEMARGRAIVERSIELSREIGDPLMEARGVGNISHYLRELGRHQESLELLDGALADHRRRGPASVHSSFHLQNSAEAHFELGHLDTARAIVDGALDRSPSPVHRVFLLVPWTRAALAQGDLAAARSGAAHGDMAGARSGITRLDRMHALSVERLDQAQQAATAWLDLLLAEGDVAGAHEYALTALRRLELADSPGYGWALLEVAARCERLRRSSSGPDGVADGGVADGEDSLRGRIMDCLASMPVYGPVQSVQRTTVRVHLAEGVAAPAEVYAAWAEAVAGWERTPLVLSLAGARLRAAEAAAAVGDRSAVREWVGQVHAAAAEHGAVPLRRAAEDLARRTSVPLEDGGGACAAPAVPAGLTARELEVLRLLSGGGTNAQIAAELFISPKTASVHVSNILAKLRVANRAAAGARARELGLA</sequence>
<dbReference type="SMART" id="SM00421">
    <property type="entry name" value="HTH_LUXR"/>
    <property type="match status" value="1"/>
</dbReference>
<name>A0A7Z0JD74_9ACTN</name>
<reference evidence="4 5" key="1">
    <citation type="submission" date="2020-07" db="EMBL/GenBank/DDBJ databases">
        <title>Sequencing the genomes of 1000 actinobacteria strains.</title>
        <authorList>
            <person name="Klenk H.-P."/>
        </authorList>
    </citation>
    <scope>NUCLEOTIDE SEQUENCE [LARGE SCALE GENOMIC DNA]</scope>
    <source>
        <strain evidence="4 5">DSM 44442</strain>
    </source>
</reference>
<dbReference type="SUPFAM" id="SSF52540">
    <property type="entry name" value="P-loop containing nucleoside triphosphate hydrolases"/>
    <property type="match status" value="1"/>
</dbReference>
<evidence type="ECO:0000256" key="1">
    <source>
        <dbReference type="ARBA" id="ARBA00022741"/>
    </source>
</evidence>
<dbReference type="PANTHER" id="PTHR16305">
    <property type="entry name" value="TESTICULAR SOLUBLE ADENYLYL CYCLASE"/>
    <property type="match status" value="1"/>
</dbReference>
<keyword evidence="2" id="KW-0067">ATP-binding</keyword>
<dbReference type="SUPFAM" id="SSF48452">
    <property type="entry name" value="TPR-like"/>
    <property type="match status" value="1"/>
</dbReference>
<dbReference type="InterPro" id="IPR036388">
    <property type="entry name" value="WH-like_DNA-bd_sf"/>
</dbReference>
<protein>
    <submittedName>
        <fullName evidence="4">DNA-binding CsgD family transcriptional regulator/tetratricopeptide (TPR) repeat protein</fullName>
    </submittedName>
</protein>
<dbReference type="GO" id="GO:0003677">
    <property type="term" value="F:DNA binding"/>
    <property type="evidence" value="ECO:0007669"/>
    <property type="project" value="UniProtKB-KW"/>
</dbReference>
<dbReference type="Proteomes" id="UP000572051">
    <property type="component" value="Unassembled WGS sequence"/>
</dbReference>
<dbReference type="Gene3D" id="1.25.40.10">
    <property type="entry name" value="Tetratricopeptide repeat domain"/>
    <property type="match status" value="1"/>
</dbReference>
<evidence type="ECO:0000313" key="4">
    <source>
        <dbReference type="EMBL" id="NYJ37174.1"/>
    </source>
</evidence>
<gene>
    <name evidence="4" type="ORF">HNR10_005055</name>
</gene>
<evidence type="ECO:0000259" key="3">
    <source>
        <dbReference type="PROSITE" id="PS50043"/>
    </source>
</evidence>
<dbReference type="InterPro" id="IPR016032">
    <property type="entry name" value="Sig_transdc_resp-reg_C-effctor"/>
</dbReference>
<dbReference type="InterPro" id="IPR000792">
    <property type="entry name" value="Tscrpt_reg_LuxR_C"/>
</dbReference>
<dbReference type="GO" id="GO:0006355">
    <property type="term" value="P:regulation of DNA-templated transcription"/>
    <property type="evidence" value="ECO:0007669"/>
    <property type="project" value="InterPro"/>
</dbReference>
<dbReference type="GO" id="GO:0005524">
    <property type="term" value="F:ATP binding"/>
    <property type="evidence" value="ECO:0007669"/>
    <property type="project" value="UniProtKB-KW"/>
</dbReference>
<dbReference type="InterPro" id="IPR011990">
    <property type="entry name" value="TPR-like_helical_dom_sf"/>
</dbReference>
<dbReference type="RefSeq" id="WP_312889414.1">
    <property type="nucleotide sequence ID" value="NZ_JACCFS010000001.1"/>
</dbReference>
<dbReference type="GO" id="GO:0005737">
    <property type="term" value="C:cytoplasm"/>
    <property type="evidence" value="ECO:0007669"/>
    <property type="project" value="TreeGrafter"/>
</dbReference>
<evidence type="ECO:0000256" key="2">
    <source>
        <dbReference type="ARBA" id="ARBA00022840"/>
    </source>
</evidence>
<dbReference type="CDD" id="cd06170">
    <property type="entry name" value="LuxR_C_like"/>
    <property type="match status" value="1"/>
</dbReference>
<dbReference type="SUPFAM" id="SSF46894">
    <property type="entry name" value="C-terminal effector domain of the bipartite response regulators"/>
    <property type="match status" value="1"/>
</dbReference>
<dbReference type="InterPro" id="IPR041664">
    <property type="entry name" value="AAA_16"/>
</dbReference>
<keyword evidence="4" id="KW-0238">DNA-binding</keyword>
<dbReference type="GO" id="GO:0004016">
    <property type="term" value="F:adenylate cyclase activity"/>
    <property type="evidence" value="ECO:0007669"/>
    <property type="project" value="TreeGrafter"/>
</dbReference>
<dbReference type="PROSITE" id="PS50043">
    <property type="entry name" value="HTH_LUXR_2"/>
    <property type="match status" value="1"/>
</dbReference>
<dbReference type="AlphaFoldDB" id="A0A7Z0JD74"/>
<dbReference type="Pfam" id="PF00196">
    <property type="entry name" value="GerE"/>
    <property type="match status" value="1"/>
</dbReference>
<dbReference type="PRINTS" id="PR00038">
    <property type="entry name" value="HTHLUXR"/>
</dbReference>
<organism evidence="4 5">
    <name type="scientific">Nocardiopsis aegyptia</name>
    <dbReference type="NCBI Taxonomy" id="220378"/>
    <lineage>
        <taxon>Bacteria</taxon>
        <taxon>Bacillati</taxon>
        <taxon>Actinomycetota</taxon>
        <taxon>Actinomycetes</taxon>
        <taxon>Streptosporangiales</taxon>
        <taxon>Nocardiopsidaceae</taxon>
        <taxon>Nocardiopsis</taxon>
    </lineage>
</organism>
<accession>A0A7Z0JD74</accession>
<keyword evidence="5" id="KW-1185">Reference proteome</keyword>
<proteinExistence type="predicted"/>
<comment type="caution">
    <text evidence="4">The sequence shown here is derived from an EMBL/GenBank/DDBJ whole genome shotgun (WGS) entry which is preliminary data.</text>
</comment>
<dbReference type="EMBL" id="JACCFS010000001">
    <property type="protein sequence ID" value="NYJ37174.1"/>
    <property type="molecule type" value="Genomic_DNA"/>
</dbReference>
<feature type="domain" description="HTH luxR-type" evidence="3">
    <location>
        <begin position="945"/>
        <end position="1010"/>
    </location>
</feature>